<comment type="caution">
    <text evidence="2">The sequence shown here is derived from an EMBL/GenBank/DDBJ whole genome shotgun (WGS) entry which is preliminary data.</text>
</comment>
<feature type="compositionally biased region" description="Basic residues" evidence="1">
    <location>
        <begin position="11"/>
        <end position="21"/>
    </location>
</feature>
<feature type="non-terminal residue" evidence="2">
    <location>
        <position position="1"/>
    </location>
</feature>
<reference evidence="2" key="1">
    <citation type="submission" date="2021-06" db="EMBL/GenBank/DDBJ databases">
        <authorList>
            <person name="Hodson N. C."/>
            <person name="Mongue J. A."/>
            <person name="Jaron S. K."/>
        </authorList>
    </citation>
    <scope>NUCLEOTIDE SEQUENCE</scope>
</reference>
<proteinExistence type="predicted"/>
<feature type="region of interest" description="Disordered" evidence="1">
    <location>
        <begin position="1"/>
        <end position="28"/>
    </location>
</feature>
<dbReference type="EMBL" id="CAJVCH010240024">
    <property type="protein sequence ID" value="CAG7732916.1"/>
    <property type="molecule type" value="Genomic_DNA"/>
</dbReference>
<evidence type="ECO:0000313" key="3">
    <source>
        <dbReference type="Proteomes" id="UP000708208"/>
    </source>
</evidence>
<accession>A0A8J2KDC1</accession>
<evidence type="ECO:0000256" key="1">
    <source>
        <dbReference type="SAM" id="MobiDB-lite"/>
    </source>
</evidence>
<keyword evidence="3" id="KW-1185">Reference proteome</keyword>
<dbReference type="AlphaFoldDB" id="A0A8J2KDC1"/>
<name>A0A8J2KDC1_9HEXA</name>
<protein>
    <submittedName>
        <fullName evidence="2">Uncharacterized protein</fullName>
    </submittedName>
</protein>
<gene>
    <name evidence="2" type="ORF">AFUS01_LOCUS21396</name>
</gene>
<dbReference type="Proteomes" id="UP000708208">
    <property type="component" value="Unassembled WGS sequence"/>
</dbReference>
<feature type="compositionally biased region" description="Basic and acidic residues" evidence="1">
    <location>
        <begin position="1"/>
        <end position="10"/>
    </location>
</feature>
<evidence type="ECO:0000313" key="2">
    <source>
        <dbReference type="EMBL" id="CAG7732916.1"/>
    </source>
</evidence>
<sequence length="94" mass="10683">MQSKESPEHRSRARRPFRRRPGGPPSGVMAYRIGGTNISLHLYFYLHYNTFAAALLPQSAQVGSIADHTCSRRNYAEIVGTHRCMHQVSRDRAE</sequence>
<organism evidence="2 3">
    <name type="scientific">Allacma fusca</name>
    <dbReference type="NCBI Taxonomy" id="39272"/>
    <lineage>
        <taxon>Eukaryota</taxon>
        <taxon>Metazoa</taxon>
        <taxon>Ecdysozoa</taxon>
        <taxon>Arthropoda</taxon>
        <taxon>Hexapoda</taxon>
        <taxon>Collembola</taxon>
        <taxon>Symphypleona</taxon>
        <taxon>Sminthuridae</taxon>
        <taxon>Allacma</taxon>
    </lineage>
</organism>